<dbReference type="OrthoDB" id="1452173at2"/>
<gene>
    <name evidence="1" type="ORF">TJEJU_0965</name>
</gene>
<dbReference type="KEGG" id="tje:TJEJU_0965"/>
<dbReference type="RefSeq" id="WP_095069905.1">
    <property type="nucleotide sequence ID" value="NZ_LT899436.1"/>
</dbReference>
<organism evidence="1 2">
    <name type="scientific">Tenacibaculum jejuense</name>
    <dbReference type="NCBI Taxonomy" id="584609"/>
    <lineage>
        <taxon>Bacteria</taxon>
        <taxon>Pseudomonadati</taxon>
        <taxon>Bacteroidota</taxon>
        <taxon>Flavobacteriia</taxon>
        <taxon>Flavobacteriales</taxon>
        <taxon>Flavobacteriaceae</taxon>
        <taxon>Tenacibaculum</taxon>
    </lineage>
</organism>
<sequence>MDIKLKPLSSHYPHYRRVKEIVLEEAYRRIDLPVSERIELFYRNMDIQFDNFKKKIRPKEYSKVRLFRSKYHSCTSAVPGRVKDCGWKCIPKPPGPLIPYNIKVAGDNKGTKSKNGTVCLKMTVAGKGKNKGTISATFKYPPYGKHIRIGGIRMINPYFRTMKSLFEFDTTTLKNEIMNNETVLKEVQKLIHTDNKLNKRF</sequence>
<evidence type="ECO:0000313" key="1">
    <source>
        <dbReference type="EMBL" id="SNR14726.1"/>
    </source>
</evidence>
<dbReference type="EMBL" id="LT899436">
    <property type="protein sequence ID" value="SNR14726.1"/>
    <property type="molecule type" value="Genomic_DNA"/>
</dbReference>
<name>A0A238U6T9_9FLAO</name>
<dbReference type="Proteomes" id="UP000215214">
    <property type="component" value="Chromosome TJEJU"/>
</dbReference>
<reference evidence="1 2" key="1">
    <citation type="submission" date="2017-07" db="EMBL/GenBank/DDBJ databases">
        <authorList>
            <person name="Sun Z.S."/>
            <person name="Albrecht U."/>
            <person name="Echele G."/>
            <person name="Lee C.C."/>
        </authorList>
    </citation>
    <scope>NUCLEOTIDE SEQUENCE [LARGE SCALE GENOMIC DNA]</scope>
    <source>
        <strain evidence="2">type strain: KCTC 22618</strain>
    </source>
</reference>
<evidence type="ECO:0000313" key="2">
    <source>
        <dbReference type="Proteomes" id="UP000215214"/>
    </source>
</evidence>
<dbReference type="AlphaFoldDB" id="A0A238U6T9"/>
<keyword evidence="2" id="KW-1185">Reference proteome</keyword>
<accession>A0A238U6T9</accession>
<proteinExistence type="predicted"/>
<protein>
    <submittedName>
        <fullName evidence="1">Uncharacterized protein</fullName>
    </submittedName>
</protein>